<comment type="similarity">
    <text evidence="3">In the N-terminal section; belongs to the phytochrome family.</text>
</comment>
<evidence type="ECO:0000256" key="9">
    <source>
        <dbReference type="ARBA" id="ARBA00022777"/>
    </source>
</evidence>
<comment type="subcellular location">
    <subcellularLocation>
        <location evidence="2">Cell membrane</location>
        <topology evidence="2">Multi-pass membrane protein</topology>
    </subcellularLocation>
</comment>
<dbReference type="InterPro" id="IPR036641">
    <property type="entry name" value="HPT_dom_sf"/>
</dbReference>
<feature type="domain" description="PAC" evidence="20">
    <location>
        <begin position="491"/>
        <end position="543"/>
    </location>
</feature>
<feature type="modified residue" description="Phosphohistidine" evidence="15">
    <location>
        <position position="1102"/>
    </location>
</feature>
<evidence type="ECO:0000256" key="10">
    <source>
        <dbReference type="ARBA" id="ARBA00022840"/>
    </source>
</evidence>
<feature type="domain" description="Response regulatory" evidence="18">
    <location>
        <begin position="925"/>
        <end position="1043"/>
    </location>
</feature>
<evidence type="ECO:0000256" key="15">
    <source>
        <dbReference type="PROSITE-ProRule" id="PRU00110"/>
    </source>
</evidence>
<dbReference type="PANTHER" id="PTHR45339:SF1">
    <property type="entry name" value="HYBRID SIGNAL TRANSDUCTION HISTIDINE KINASE J"/>
    <property type="match status" value="1"/>
</dbReference>
<keyword evidence="12" id="KW-0902">Two-component regulatory system</keyword>
<evidence type="ECO:0000259" key="18">
    <source>
        <dbReference type="PROSITE" id="PS50110"/>
    </source>
</evidence>
<dbReference type="AlphaFoldDB" id="A0A931PT30"/>
<evidence type="ECO:0000256" key="13">
    <source>
        <dbReference type="ARBA" id="ARBA00023136"/>
    </source>
</evidence>
<dbReference type="CDD" id="cd00082">
    <property type="entry name" value="HisKA"/>
    <property type="match status" value="1"/>
</dbReference>
<feature type="domain" description="PAC" evidence="20">
    <location>
        <begin position="362"/>
        <end position="414"/>
    </location>
</feature>
<dbReference type="Gene3D" id="3.30.565.10">
    <property type="entry name" value="Histidine kinase-like ATPase, C-terminal domain"/>
    <property type="match status" value="1"/>
</dbReference>
<dbReference type="InterPro" id="IPR003661">
    <property type="entry name" value="HisK_dim/P_dom"/>
</dbReference>
<dbReference type="InterPro" id="IPR036097">
    <property type="entry name" value="HisK_dim/P_sf"/>
</dbReference>
<dbReference type="SMART" id="SM00448">
    <property type="entry name" value="REC"/>
    <property type="match status" value="1"/>
</dbReference>
<reference evidence="22" key="1">
    <citation type="submission" date="2020-07" db="EMBL/GenBank/DDBJ databases">
        <title>Huge and variable diversity of episymbiotic CPR bacteria and DPANN archaea in groundwater ecosystems.</title>
        <authorList>
            <person name="He C.Y."/>
            <person name="Keren R."/>
            <person name="Whittaker M."/>
            <person name="Farag I.F."/>
            <person name="Doudna J."/>
            <person name="Cate J.H.D."/>
            <person name="Banfield J.F."/>
        </authorList>
    </citation>
    <scope>NUCLEOTIDE SEQUENCE</scope>
    <source>
        <strain evidence="22">NC_groundwater_17_Pr7_B-0.1um_64_12</strain>
    </source>
</reference>
<evidence type="ECO:0000256" key="11">
    <source>
        <dbReference type="ARBA" id="ARBA00022989"/>
    </source>
</evidence>
<dbReference type="InterPro" id="IPR004358">
    <property type="entry name" value="Sig_transdc_His_kin-like_C"/>
</dbReference>
<dbReference type="SMART" id="SM00086">
    <property type="entry name" value="PAC"/>
    <property type="match status" value="4"/>
</dbReference>
<evidence type="ECO:0000313" key="22">
    <source>
        <dbReference type="EMBL" id="MBI1755924.1"/>
    </source>
</evidence>
<dbReference type="Pfam" id="PF00512">
    <property type="entry name" value="HisKA"/>
    <property type="match status" value="1"/>
</dbReference>
<dbReference type="CDD" id="cd00088">
    <property type="entry name" value="HPT"/>
    <property type="match status" value="1"/>
</dbReference>
<evidence type="ECO:0000256" key="14">
    <source>
        <dbReference type="ARBA" id="ARBA00074306"/>
    </source>
</evidence>
<dbReference type="InterPro" id="IPR000700">
    <property type="entry name" value="PAS-assoc_C"/>
</dbReference>
<dbReference type="Pfam" id="PF02518">
    <property type="entry name" value="HATPase_c"/>
    <property type="match status" value="1"/>
</dbReference>
<evidence type="ECO:0000256" key="2">
    <source>
        <dbReference type="ARBA" id="ARBA00004651"/>
    </source>
</evidence>
<dbReference type="InterPro" id="IPR001789">
    <property type="entry name" value="Sig_transdc_resp-reg_receiver"/>
</dbReference>
<keyword evidence="8" id="KW-0547">Nucleotide-binding</keyword>
<dbReference type="Pfam" id="PF00072">
    <property type="entry name" value="Response_reg"/>
    <property type="match status" value="1"/>
</dbReference>
<comment type="caution">
    <text evidence="22">The sequence shown here is derived from an EMBL/GenBank/DDBJ whole genome shotgun (WGS) entry which is preliminary data.</text>
</comment>
<dbReference type="PROSITE" id="PS50109">
    <property type="entry name" value="HIS_KIN"/>
    <property type="match status" value="1"/>
</dbReference>
<dbReference type="PROSITE" id="PS50113">
    <property type="entry name" value="PAC"/>
    <property type="match status" value="4"/>
</dbReference>
<evidence type="ECO:0000256" key="7">
    <source>
        <dbReference type="ARBA" id="ARBA00022692"/>
    </source>
</evidence>
<dbReference type="Gene3D" id="3.30.450.20">
    <property type="entry name" value="PAS domain"/>
    <property type="match status" value="5"/>
</dbReference>
<dbReference type="GO" id="GO:0005524">
    <property type="term" value="F:ATP binding"/>
    <property type="evidence" value="ECO:0007669"/>
    <property type="project" value="UniProtKB-KW"/>
</dbReference>
<dbReference type="InterPro" id="IPR011006">
    <property type="entry name" value="CheY-like_superfamily"/>
</dbReference>
<dbReference type="SMART" id="SM00091">
    <property type="entry name" value="PAS"/>
    <property type="match status" value="5"/>
</dbReference>
<keyword evidence="11" id="KW-1133">Transmembrane helix</keyword>
<dbReference type="SMART" id="SM00388">
    <property type="entry name" value="HisKA"/>
    <property type="match status" value="1"/>
</dbReference>
<dbReference type="PROSITE" id="PS50894">
    <property type="entry name" value="HPT"/>
    <property type="match status" value="1"/>
</dbReference>
<feature type="domain" description="PAS" evidence="19">
    <location>
        <begin position="46"/>
        <end position="110"/>
    </location>
</feature>
<dbReference type="SMART" id="SM00073">
    <property type="entry name" value="HPT"/>
    <property type="match status" value="1"/>
</dbReference>
<dbReference type="SUPFAM" id="SSF47226">
    <property type="entry name" value="Histidine-containing phosphotransfer domain, HPT domain"/>
    <property type="match status" value="1"/>
</dbReference>
<keyword evidence="7" id="KW-0812">Transmembrane</keyword>
<feature type="domain" description="Histidine kinase" evidence="17">
    <location>
        <begin position="689"/>
        <end position="905"/>
    </location>
</feature>
<dbReference type="Pfam" id="PF08448">
    <property type="entry name" value="PAS_4"/>
    <property type="match status" value="2"/>
</dbReference>
<dbReference type="PANTHER" id="PTHR45339">
    <property type="entry name" value="HYBRID SIGNAL TRANSDUCTION HISTIDINE KINASE J"/>
    <property type="match status" value="1"/>
</dbReference>
<dbReference type="InterPro" id="IPR000014">
    <property type="entry name" value="PAS"/>
</dbReference>
<dbReference type="SUPFAM" id="SSF55785">
    <property type="entry name" value="PYP-like sensor domain (PAS domain)"/>
    <property type="match status" value="5"/>
</dbReference>
<dbReference type="Proteomes" id="UP000727962">
    <property type="component" value="Unassembled WGS sequence"/>
</dbReference>
<dbReference type="EMBL" id="JACOSL010000016">
    <property type="protein sequence ID" value="MBI1755924.1"/>
    <property type="molecule type" value="Genomic_DNA"/>
</dbReference>
<comment type="catalytic activity">
    <reaction evidence="1">
        <text>ATP + protein L-histidine = ADP + protein N-phospho-L-histidine.</text>
        <dbReference type="EC" id="2.7.13.3"/>
    </reaction>
</comment>
<keyword evidence="13" id="KW-0472">Membrane</keyword>
<keyword evidence="10" id="KW-0067">ATP-binding</keyword>
<gene>
    <name evidence="22" type="ORF">HYR64_02320</name>
</gene>
<dbReference type="SMART" id="SM00387">
    <property type="entry name" value="HATPase_c"/>
    <property type="match status" value="1"/>
</dbReference>
<dbReference type="CDD" id="cd00130">
    <property type="entry name" value="PAS"/>
    <property type="match status" value="5"/>
</dbReference>
<protein>
    <recommendedName>
        <fullName evidence="14">Circadian input-output histidine kinase CikA</fullName>
        <ecNumber evidence="4">2.7.13.3</ecNumber>
    </recommendedName>
</protein>
<dbReference type="PROSITE" id="PS50110">
    <property type="entry name" value="RESPONSE_REGULATORY"/>
    <property type="match status" value="1"/>
</dbReference>
<evidence type="ECO:0000259" key="21">
    <source>
        <dbReference type="PROSITE" id="PS50894"/>
    </source>
</evidence>
<sequence length="1158" mass="128189">MVAAAVGMLAVTAATITGSFGVLFWGAATLVAGGLCMRARCAGRWQFFEDSADSLIVLDSAGSILAANRAAATLFELGKDELVGRRFVERFEMDDRSRARSVLNDLARHGQSMEFEVRVPRHEGERWMSWSGCRERRGEQIYLTGRDVTYRRLATDAMLEIEGRYRLVVESAQEVVFRRDATGRWAFLGSAWTDLTGHSVEDTIGKPFFEFIDPVDLERKAVFEDEMITARRESGRIELRYRCADGSVRWLDTTFRMQFDADGNVVETIGALVDVTERRAAVEGIERERDFSHAILNTVGAVVVVLDREGRIVQFNRAAQSLTGYAFEEVVGKVVWEVLLPQEEVDWGKAKWADFIAQPSRVACESHWLTKTGEKRLISWVNSAILAPGGDAAFIIGTGIDVTDERRAQEQLQLTQERFELAVRGSRDGIYDWDIVRNRMYVSPRAREMLGYGDCELPAGHEAWRQLVHPDDRLTTDRELAEYLGRKSSEYRSKFRARRQDGSYSWMLVRGVAQWDPHGQPTRLAGSFTDVTGEVAAHEAVVASESAMAEAQRLAQIGSWEFDLESEACTWSAECKRLIGLDPHGPAPTTRAYQAMIHPEDLPQVVGLIEHTILTGDPYEFDQRVFLPDGTMRYLSARGQAIRDAHGGTIRLAGTLQDITDRKRAEEEFIEARELAVAASKAKGEFLANVSHEVRTPMNGIIGMSELLLETSLEPDQRSFGLAIRQSADTLMKLLNDILDFANLKDSDLQFGSEPFWLDELLAEVGEAFQPEVRAKGLEMDTIALPVHHLQLLGDTGRLRQVLNHLMSNAVKFTEHGTVGLRAFVTDAGVRFEVFDTGIGIPAEQQRLIFESFTQGDSSASRKFGGAGLGLAIVHQLVERMRGQVSLTSQPGEGSTFRVSVPLQRVVVPAASDALPEETRRSRPTRTLVASVDEGRAQLIECLTRAGASVELANSGRRAVDAALEGLFDLVLIDMDLPGISGLEATRLIRGEEDKLARHTRIVGLSKGTKKKDRQRCLEAGMDEHISKPVSEERLLAILHGEQAEEELPNLDGEHLQELSGGDPAFERELLDTFLDSVPGMLAELRESISAGDESTAVRAAHTLKGSSRSVGAAAFAQACQAVELALRNGMNPDLTEVETLLGELCLEVEAYFNRRAA</sequence>
<dbReference type="SUPFAM" id="SSF55874">
    <property type="entry name" value="ATPase domain of HSP90 chaperone/DNA topoisomerase II/histidine kinase"/>
    <property type="match status" value="1"/>
</dbReference>
<dbReference type="Pfam" id="PF08447">
    <property type="entry name" value="PAS_3"/>
    <property type="match status" value="3"/>
</dbReference>
<dbReference type="Gene3D" id="1.20.120.160">
    <property type="entry name" value="HPT domain"/>
    <property type="match status" value="1"/>
</dbReference>
<dbReference type="GO" id="GO:0005886">
    <property type="term" value="C:plasma membrane"/>
    <property type="evidence" value="ECO:0007669"/>
    <property type="project" value="UniProtKB-SubCell"/>
</dbReference>
<evidence type="ECO:0000313" key="23">
    <source>
        <dbReference type="Proteomes" id="UP000727962"/>
    </source>
</evidence>
<feature type="domain" description="PAS" evidence="19">
    <location>
        <begin position="288"/>
        <end position="343"/>
    </location>
</feature>
<dbReference type="EC" id="2.7.13.3" evidence="4"/>
<evidence type="ECO:0000259" key="19">
    <source>
        <dbReference type="PROSITE" id="PS50112"/>
    </source>
</evidence>
<dbReference type="SUPFAM" id="SSF52172">
    <property type="entry name" value="CheY-like"/>
    <property type="match status" value="1"/>
</dbReference>
<feature type="modified residue" description="4-aspartylphosphate" evidence="16">
    <location>
        <position position="974"/>
    </location>
</feature>
<feature type="domain" description="HPt" evidence="21">
    <location>
        <begin position="1063"/>
        <end position="1158"/>
    </location>
</feature>
<keyword evidence="9" id="KW-0418">Kinase</keyword>
<dbReference type="InterPro" id="IPR005467">
    <property type="entry name" value="His_kinase_dom"/>
</dbReference>
<evidence type="ECO:0000256" key="4">
    <source>
        <dbReference type="ARBA" id="ARBA00012438"/>
    </source>
</evidence>
<feature type="domain" description="PAS" evidence="19">
    <location>
        <begin position="415"/>
        <end position="487"/>
    </location>
</feature>
<evidence type="ECO:0000256" key="16">
    <source>
        <dbReference type="PROSITE-ProRule" id="PRU00169"/>
    </source>
</evidence>
<dbReference type="InterPro" id="IPR008207">
    <property type="entry name" value="Sig_transdc_His_kin_Hpt_dom"/>
</dbReference>
<evidence type="ECO:0000256" key="1">
    <source>
        <dbReference type="ARBA" id="ARBA00000085"/>
    </source>
</evidence>
<feature type="domain" description="PAC" evidence="20">
    <location>
        <begin position="619"/>
        <end position="671"/>
    </location>
</feature>
<dbReference type="SUPFAM" id="SSF47384">
    <property type="entry name" value="Homodimeric domain of signal transducing histidine kinase"/>
    <property type="match status" value="1"/>
</dbReference>
<dbReference type="Gene3D" id="3.40.50.2300">
    <property type="match status" value="1"/>
</dbReference>
<dbReference type="PROSITE" id="PS50112">
    <property type="entry name" value="PAS"/>
    <property type="match status" value="4"/>
</dbReference>
<dbReference type="FunFam" id="3.30.565.10:FF:000010">
    <property type="entry name" value="Sensor histidine kinase RcsC"/>
    <property type="match status" value="1"/>
</dbReference>
<dbReference type="InterPro" id="IPR036890">
    <property type="entry name" value="HATPase_C_sf"/>
</dbReference>
<dbReference type="CDD" id="cd16922">
    <property type="entry name" value="HATPase_EvgS-ArcB-TorS-like"/>
    <property type="match status" value="1"/>
</dbReference>
<evidence type="ECO:0000256" key="12">
    <source>
        <dbReference type="ARBA" id="ARBA00023012"/>
    </source>
</evidence>
<dbReference type="GO" id="GO:0000155">
    <property type="term" value="F:phosphorelay sensor kinase activity"/>
    <property type="evidence" value="ECO:0007669"/>
    <property type="project" value="InterPro"/>
</dbReference>
<evidence type="ECO:0000259" key="20">
    <source>
        <dbReference type="PROSITE" id="PS50113"/>
    </source>
</evidence>
<dbReference type="CDD" id="cd17546">
    <property type="entry name" value="REC_hyHK_CKI1_RcsC-like"/>
    <property type="match status" value="1"/>
</dbReference>
<dbReference type="Gene3D" id="2.10.70.100">
    <property type="match status" value="1"/>
</dbReference>
<evidence type="ECO:0000256" key="5">
    <source>
        <dbReference type="ARBA" id="ARBA00022475"/>
    </source>
</evidence>
<evidence type="ECO:0000259" key="17">
    <source>
        <dbReference type="PROSITE" id="PS50109"/>
    </source>
</evidence>
<evidence type="ECO:0000256" key="3">
    <source>
        <dbReference type="ARBA" id="ARBA00006402"/>
    </source>
</evidence>
<dbReference type="InterPro" id="IPR035965">
    <property type="entry name" value="PAS-like_dom_sf"/>
</dbReference>
<dbReference type="InterPro" id="IPR003594">
    <property type="entry name" value="HATPase_dom"/>
</dbReference>
<proteinExistence type="inferred from homology"/>
<dbReference type="PRINTS" id="PR00344">
    <property type="entry name" value="BCTRLSENSOR"/>
</dbReference>
<dbReference type="InterPro" id="IPR013656">
    <property type="entry name" value="PAS_4"/>
</dbReference>
<dbReference type="Gene3D" id="1.10.287.130">
    <property type="match status" value="1"/>
</dbReference>
<dbReference type="InterPro" id="IPR013655">
    <property type="entry name" value="PAS_fold_3"/>
</dbReference>
<name>A0A931PT30_FIMGI</name>
<dbReference type="Pfam" id="PF01627">
    <property type="entry name" value="Hpt"/>
    <property type="match status" value="1"/>
</dbReference>
<keyword evidence="6 16" id="KW-0597">Phosphoprotein</keyword>
<accession>A0A931PT30</accession>
<dbReference type="NCBIfam" id="TIGR00229">
    <property type="entry name" value="sensory_box"/>
    <property type="match status" value="5"/>
</dbReference>
<evidence type="ECO:0000256" key="8">
    <source>
        <dbReference type="ARBA" id="ARBA00022741"/>
    </source>
</evidence>
<keyword evidence="5" id="KW-1003">Cell membrane</keyword>
<keyword evidence="9" id="KW-0808">Transferase</keyword>
<evidence type="ECO:0000256" key="6">
    <source>
        <dbReference type="ARBA" id="ARBA00022553"/>
    </source>
</evidence>
<feature type="domain" description="PAS" evidence="19">
    <location>
        <begin position="161"/>
        <end position="218"/>
    </location>
</feature>
<feature type="domain" description="PAC" evidence="20">
    <location>
        <begin position="235"/>
        <end position="287"/>
    </location>
</feature>
<dbReference type="InterPro" id="IPR001610">
    <property type="entry name" value="PAC"/>
</dbReference>
<organism evidence="22 23">
    <name type="scientific">Fimbriimonas ginsengisoli</name>
    <dbReference type="NCBI Taxonomy" id="1005039"/>
    <lineage>
        <taxon>Bacteria</taxon>
        <taxon>Bacillati</taxon>
        <taxon>Armatimonadota</taxon>
        <taxon>Fimbriimonadia</taxon>
        <taxon>Fimbriimonadales</taxon>
        <taxon>Fimbriimonadaceae</taxon>
        <taxon>Fimbriimonas</taxon>
    </lineage>
</organism>